<evidence type="ECO:0000256" key="1">
    <source>
        <dbReference type="ARBA" id="ARBA00004123"/>
    </source>
</evidence>
<dbReference type="SUPFAM" id="SSF47459">
    <property type="entry name" value="HLH, helix-loop-helix DNA-binding domain"/>
    <property type="match status" value="1"/>
</dbReference>
<dbReference type="GO" id="GO:0005634">
    <property type="term" value="C:nucleus"/>
    <property type="evidence" value="ECO:0007669"/>
    <property type="project" value="UniProtKB-SubCell"/>
</dbReference>
<gene>
    <name evidence="7" type="ORF">HPP92_014388</name>
</gene>
<dbReference type="GO" id="GO:0003700">
    <property type="term" value="F:DNA-binding transcription factor activity"/>
    <property type="evidence" value="ECO:0007669"/>
    <property type="project" value="TreeGrafter"/>
</dbReference>
<dbReference type="Pfam" id="PF22754">
    <property type="entry name" value="bHLH-TF_ACT-like_plant"/>
    <property type="match status" value="1"/>
</dbReference>
<keyword evidence="8" id="KW-1185">Reference proteome</keyword>
<evidence type="ECO:0000256" key="5">
    <source>
        <dbReference type="ARBA" id="ARBA00023242"/>
    </source>
</evidence>
<dbReference type="EMBL" id="JADCNL010000007">
    <property type="protein sequence ID" value="KAG0472531.1"/>
    <property type="molecule type" value="Genomic_DNA"/>
</dbReference>
<dbReference type="OrthoDB" id="10644651at2759"/>
<comment type="subcellular location">
    <subcellularLocation>
        <location evidence="1">Nucleus</location>
    </subcellularLocation>
</comment>
<dbReference type="PANTHER" id="PTHR31945:SF15">
    <property type="entry name" value="TRANSCRIPTION FACTOR BHLH61-RELATED"/>
    <property type="match status" value="1"/>
</dbReference>
<evidence type="ECO:0000256" key="2">
    <source>
        <dbReference type="ARBA" id="ARBA00005510"/>
    </source>
</evidence>
<dbReference type="GO" id="GO:0046983">
    <property type="term" value="F:protein dimerization activity"/>
    <property type="evidence" value="ECO:0007669"/>
    <property type="project" value="InterPro"/>
</dbReference>
<evidence type="ECO:0000256" key="3">
    <source>
        <dbReference type="ARBA" id="ARBA00023015"/>
    </source>
</evidence>
<evidence type="ECO:0000256" key="4">
    <source>
        <dbReference type="ARBA" id="ARBA00023163"/>
    </source>
</evidence>
<protein>
    <recommendedName>
        <fullName evidence="6">BHLH domain-containing protein</fullName>
    </recommendedName>
</protein>
<sequence>MYVYISRAELTFTFSSSAGLMELDELAFFGELVALRRLPDSWDSGDVFSGEPIPSLDCFQETGGFYPVDCFAYDAYCQKVAGTGGTWGYSSMPEISLKAAQDVMEPCKVELPSLAEVSLTTAAVQERKKRPEGMPSKNLMAERRRRKRLNDRLSMLRSVVPNISKMDRTSILGDTIDYVRELLEKIKKLQEETEVGGFDQANLLGLFQELNPGVILAKNSPKFEVKRLNADTRIDMYCSSKPGVLLSTVSTLESLGLEIQHCVVSCFNDFGMQASCTENMEQRAVISSEDIKKALFSSSGIVGSCL</sequence>
<dbReference type="PANTHER" id="PTHR31945">
    <property type="entry name" value="TRANSCRIPTION FACTOR SCREAM2-RELATED"/>
    <property type="match status" value="1"/>
</dbReference>
<dbReference type="InterPro" id="IPR054502">
    <property type="entry name" value="bHLH-TF_ACT-like_plant"/>
</dbReference>
<comment type="similarity">
    <text evidence="2">Belongs to the bHLH protein family.</text>
</comment>
<proteinExistence type="inferred from homology"/>
<name>A0A835QKD9_VANPL</name>
<organism evidence="7 8">
    <name type="scientific">Vanilla planifolia</name>
    <name type="common">Vanilla</name>
    <dbReference type="NCBI Taxonomy" id="51239"/>
    <lineage>
        <taxon>Eukaryota</taxon>
        <taxon>Viridiplantae</taxon>
        <taxon>Streptophyta</taxon>
        <taxon>Embryophyta</taxon>
        <taxon>Tracheophyta</taxon>
        <taxon>Spermatophyta</taxon>
        <taxon>Magnoliopsida</taxon>
        <taxon>Liliopsida</taxon>
        <taxon>Asparagales</taxon>
        <taxon>Orchidaceae</taxon>
        <taxon>Vanilloideae</taxon>
        <taxon>Vanilleae</taxon>
        <taxon>Vanilla</taxon>
    </lineage>
</organism>
<dbReference type="PROSITE" id="PS50888">
    <property type="entry name" value="BHLH"/>
    <property type="match status" value="1"/>
</dbReference>
<keyword evidence="5" id="KW-0539">Nucleus</keyword>
<evidence type="ECO:0000313" key="7">
    <source>
        <dbReference type="EMBL" id="KAG0472531.1"/>
    </source>
</evidence>
<dbReference type="InterPro" id="IPR011598">
    <property type="entry name" value="bHLH_dom"/>
</dbReference>
<keyword evidence="3" id="KW-0805">Transcription regulation</keyword>
<accession>A0A835QKD9</accession>
<dbReference type="AlphaFoldDB" id="A0A835QKD9"/>
<dbReference type="InterPro" id="IPR051358">
    <property type="entry name" value="TF_AMS/ICE1/BHLH6-like"/>
</dbReference>
<dbReference type="GO" id="GO:0043565">
    <property type="term" value="F:sequence-specific DNA binding"/>
    <property type="evidence" value="ECO:0007669"/>
    <property type="project" value="TreeGrafter"/>
</dbReference>
<keyword evidence="4" id="KW-0804">Transcription</keyword>
<reference evidence="7 8" key="1">
    <citation type="journal article" date="2020" name="Nat. Food">
        <title>A phased Vanilla planifolia genome enables genetic improvement of flavour and production.</title>
        <authorList>
            <person name="Hasing T."/>
            <person name="Tang H."/>
            <person name="Brym M."/>
            <person name="Khazi F."/>
            <person name="Huang T."/>
            <person name="Chambers A.H."/>
        </authorList>
    </citation>
    <scope>NUCLEOTIDE SEQUENCE [LARGE SCALE GENOMIC DNA]</scope>
    <source>
        <tissue evidence="7">Leaf</tissue>
    </source>
</reference>
<dbReference type="InterPro" id="IPR036638">
    <property type="entry name" value="HLH_DNA-bd_sf"/>
</dbReference>
<dbReference type="Pfam" id="PF00010">
    <property type="entry name" value="HLH"/>
    <property type="match status" value="1"/>
</dbReference>
<feature type="domain" description="BHLH" evidence="6">
    <location>
        <begin position="133"/>
        <end position="182"/>
    </location>
</feature>
<dbReference type="Proteomes" id="UP000636800">
    <property type="component" value="Chromosome 7"/>
</dbReference>
<dbReference type="Gene3D" id="4.10.280.10">
    <property type="entry name" value="Helix-loop-helix DNA-binding domain"/>
    <property type="match status" value="1"/>
</dbReference>
<dbReference type="SMART" id="SM00353">
    <property type="entry name" value="HLH"/>
    <property type="match status" value="1"/>
</dbReference>
<comment type="caution">
    <text evidence="7">The sequence shown here is derived from an EMBL/GenBank/DDBJ whole genome shotgun (WGS) entry which is preliminary data.</text>
</comment>
<evidence type="ECO:0000259" key="6">
    <source>
        <dbReference type="PROSITE" id="PS50888"/>
    </source>
</evidence>
<evidence type="ECO:0000313" key="8">
    <source>
        <dbReference type="Proteomes" id="UP000636800"/>
    </source>
</evidence>